<keyword evidence="4" id="KW-0489">Methyltransferase</keyword>
<dbReference type="Pfam" id="PF00583">
    <property type="entry name" value="Acetyltransf_1"/>
    <property type="match status" value="1"/>
</dbReference>
<evidence type="ECO:0000313" key="4">
    <source>
        <dbReference type="EMBL" id="NYD67233.1"/>
    </source>
</evidence>
<dbReference type="Proteomes" id="UP000581087">
    <property type="component" value="Unassembled WGS sequence"/>
</dbReference>
<dbReference type="InterPro" id="IPR000182">
    <property type="entry name" value="GNAT_dom"/>
</dbReference>
<dbReference type="Gene3D" id="3.40.630.30">
    <property type="match status" value="1"/>
</dbReference>
<dbReference type="AlphaFoldDB" id="A0A4Q2M4E4"/>
<dbReference type="SUPFAM" id="SSF55729">
    <property type="entry name" value="Acyl-CoA N-acyltransferases (Nat)"/>
    <property type="match status" value="1"/>
</dbReference>
<evidence type="ECO:0000256" key="2">
    <source>
        <dbReference type="ARBA" id="ARBA00023315"/>
    </source>
</evidence>
<organism evidence="5 6">
    <name type="scientific">Agromyces atrinae</name>
    <dbReference type="NCBI Taxonomy" id="592376"/>
    <lineage>
        <taxon>Bacteria</taxon>
        <taxon>Bacillati</taxon>
        <taxon>Actinomycetota</taxon>
        <taxon>Actinomycetes</taxon>
        <taxon>Micrococcales</taxon>
        <taxon>Microbacteriaceae</taxon>
        <taxon>Agromyces</taxon>
    </lineage>
</organism>
<comment type="caution">
    <text evidence="5">The sequence shown here is derived from an EMBL/GenBank/DDBJ whole genome shotgun (WGS) entry which is preliminary data.</text>
</comment>
<proteinExistence type="predicted"/>
<name>A0A4Q2M4E4_9MICO</name>
<dbReference type="EC" id="2.1.1.228" evidence="4"/>
<dbReference type="GO" id="GO:0052906">
    <property type="term" value="F:tRNA (guanine(37)-N1)-methyltransferase activity"/>
    <property type="evidence" value="ECO:0007669"/>
    <property type="project" value="UniProtKB-EC"/>
</dbReference>
<reference evidence="5 6" key="1">
    <citation type="submission" date="2019-01" db="EMBL/GenBank/DDBJ databases">
        <title>Agromyces.</title>
        <authorList>
            <person name="Li J."/>
        </authorList>
    </citation>
    <scope>NUCLEOTIDE SEQUENCE [LARGE SCALE GENOMIC DNA]</scope>
    <source>
        <strain evidence="5 6">DSM 23870</strain>
    </source>
</reference>
<dbReference type="PANTHER" id="PTHR43877">
    <property type="entry name" value="AMINOALKYLPHOSPHONATE N-ACETYLTRANSFERASE-RELATED-RELATED"/>
    <property type="match status" value="1"/>
</dbReference>
<dbReference type="GO" id="GO:0032259">
    <property type="term" value="P:methylation"/>
    <property type="evidence" value="ECO:0007669"/>
    <property type="project" value="UniProtKB-KW"/>
</dbReference>
<evidence type="ECO:0000313" key="5">
    <source>
        <dbReference type="EMBL" id="RXZ86935.1"/>
    </source>
</evidence>
<evidence type="ECO:0000256" key="1">
    <source>
        <dbReference type="ARBA" id="ARBA00022679"/>
    </source>
</evidence>
<dbReference type="GO" id="GO:0016747">
    <property type="term" value="F:acyltransferase activity, transferring groups other than amino-acyl groups"/>
    <property type="evidence" value="ECO:0007669"/>
    <property type="project" value="InterPro"/>
</dbReference>
<dbReference type="EMBL" id="JACCBI010000001">
    <property type="protein sequence ID" value="NYD67233.1"/>
    <property type="molecule type" value="Genomic_DNA"/>
</dbReference>
<dbReference type="InterPro" id="IPR016181">
    <property type="entry name" value="Acyl_CoA_acyltransferase"/>
</dbReference>
<dbReference type="EMBL" id="SDPM01000003">
    <property type="protein sequence ID" value="RXZ86935.1"/>
    <property type="molecule type" value="Genomic_DNA"/>
</dbReference>
<sequence>MTHSIRRATATDAASLAELAAETFPLACPPHTTPEAIADFIATHFTEARFDEYLSDTDRELFVAVSDDALLLGYSMIVRGEPSDPDVAAAVTLRPTVELSKFYVRRAAHGAGVAGELMRATLDAAAVGASGTWLGVNEENAHALRFYAKHGFEKVGRKRFLVGARYEDDFVLERSF</sequence>
<evidence type="ECO:0000313" key="7">
    <source>
        <dbReference type="Proteomes" id="UP000581087"/>
    </source>
</evidence>
<evidence type="ECO:0000313" key="6">
    <source>
        <dbReference type="Proteomes" id="UP000292686"/>
    </source>
</evidence>
<gene>
    <name evidence="4" type="ORF">BJ972_001752</name>
    <name evidence="5" type="ORF">ESP50_07685</name>
</gene>
<reference evidence="4 7" key="2">
    <citation type="submission" date="2020-07" db="EMBL/GenBank/DDBJ databases">
        <title>Sequencing the genomes of 1000 actinobacteria strains.</title>
        <authorList>
            <person name="Klenk H.-P."/>
        </authorList>
    </citation>
    <scope>NUCLEOTIDE SEQUENCE [LARGE SCALE GENOMIC DNA]</scope>
    <source>
        <strain evidence="4 7">DSM 23870</strain>
    </source>
</reference>
<dbReference type="InterPro" id="IPR050832">
    <property type="entry name" value="Bact_Acetyltransf"/>
</dbReference>
<keyword evidence="1 5" id="KW-0808">Transferase</keyword>
<evidence type="ECO:0000259" key="3">
    <source>
        <dbReference type="PROSITE" id="PS51186"/>
    </source>
</evidence>
<dbReference type="Proteomes" id="UP000292686">
    <property type="component" value="Unassembled WGS sequence"/>
</dbReference>
<dbReference type="PROSITE" id="PS51186">
    <property type="entry name" value="GNAT"/>
    <property type="match status" value="1"/>
</dbReference>
<accession>A0A4Q2M4E4</accession>
<dbReference type="RefSeq" id="WP_129173754.1">
    <property type="nucleotide sequence ID" value="NZ_JACCBI010000001.1"/>
</dbReference>
<keyword evidence="2" id="KW-0012">Acyltransferase</keyword>
<dbReference type="OrthoDB" id="143110at2"/>
<keyword evidence="6" id="KW-1185">Reference proteome</keyword>
<feature type="domain" description="N-acetyltransferase" evidence="3">
    <location>
        <begin position="3"/>
        <end position="176"/>
    </location>
</feature>
<protein>
    <submittedName>
        <fullName evidence="5">GNAT family N-acetyltransferase</fullName>
    </submittedName>
    <submittedName>
        <fullName evidence="4">tRNA (Guanine37-N1)-methyltransferase</fullName>
        <ecNumber evidence="4">2.1.1.228</ecNumber>
    </submittedName>
</protein>